<evidence type="ECO:0000256" key="8">
    <source>
        <dbReference type="RuleBase" id="RU003426"/>
    </source>
</evidence>
<dbReference type="GO" id="GO:0006108">
    <property type="term" value="P:malate metabolic process"/>
    <property type="evidence" value="ECO:0007669"/>
    <property type="project" value="TreeGrafter"/>
</dbReference>
<feature type="binding site" evidence="7">
    <location>
        <position position="362"/>
    </location>
    <ligand>
        <name>a divalent metal cation</name>
        <dbReference type="ChEBI" id="CHEBI:60240"/>
    </ligand>
</feature>
<dbReference type="Pfam" id="PF00390">
    <property type="entry name" value="malic"/>
    <property type="match status" value="1"/>
</dbReference>
<dbReference type="GO" id="GO:0046872">
    <property type="term" value="F:metal ion binding"/>
    <property type="evidence" value="ECO:0007669"/>
    <property type="project" value="UniProtKB-KW"/>
</dbReference>
<dbReference type="InterPro" id="IPR015884">
    <property type="entry name" value="Malic_enzyme_CS"/>
</dbReference>
<evidence type="ECO:0000313" key="12">
    <source>
        <dbReference type="Proteomes" id="UP001652700"/>
    </source>
</evidence>
<gene>
    <name evidence="13" type="primary">LOC114332353</name>
</gene>
<dbReference type="InterPro" id="IPR036291">
    <property type="entry name" value="NAD(P)-bd_dom_sf"/>
</dbReference>
<keyword evidence="12" id="KW-1185">Reference proteome</keyword>
<dbReference type="InterPro" id="IPR012301">
    <property type="entry name" value="Malic_N_dom"/>
</dbReference>
<proteinExistence type="inferred from homology"/>
<dbReference type="SUPFAM" id="SSF51735">
    <property type="entry name" value="NAD(P)-binding Rossmann-fold domains"/>
    <property type="match status" value="1"/>
</dbReference>
<dbReference type="InterPro" id="IPR012302">
    <property type="entry name" value="Malic_NAD-bd"/>
</dbReference>
<dbReference type="InParanoid" id="A0A6P7FYQ0"/>
<dbReference type="AlphaFoldDB" id="A0A6P7FYQ0"/>
<organism evidence="13">
    <name type="scientific">Diabrotica virgifera virgifera</name>
    <name type="common">western corn rootworm</name>
    <dbReference type="NCBI Taxonomy" id="50390"/>
    <lineage>
        <taxon>Eukaryota</taxon>
        <taxon>Metazoa</taxon>
        <taxon>Ecdysozoa</taxon>
        <taxon>Arthropoda</taxon>
        <taxon>Hexapoda</taxon>
        <taxon>Insecta</taxon>
        <taxon>Pterygota</taxon>
        <taxon>Neoptera</taxon>
        <taxon>Endopterygota</taxon>
        <taxon>Coleoptera</taxon>
        <taxon>Polyphaga</taxon>
        <taxon>Cucujiformia</taxon>
        <taxon>Chrysomeloidea</taxon>
        <taxon>Chrysomelidae</taxon>
        <taxon>Galerucinae</taxon>
        <taxon>Diabroticina</taxon>
        <taxon>Diabroticites</taxon>
        <taxon>Diabrotica</taxon>
    </lineage>
</organism>
<dbReference type="PIRSF" id="PIRSF000106">
    <property type="entry name" value="ME"/>
    <property type="match status" value="1"/>
</dbReference>
<feature type="binding site" evidence="7">
    <location>
        <position position="339"/>
    </location>
    <ligand>
        <name>a divalent metal cation</name>
        <dbReference type="ChEBI" id="CHEBI:60240"/>
    </ligand>
</feature>
<dbReference type="PANTHER" id="PTHR23406">
    <property type="entry name" value="MALIC ENZYME-RELATED"/>
    <property type="match status" value="1"/>
</dbReference>
<dbReference type="Proteomes" id="UP001652700">
    <property type="component" value="Unplaced"/>
</dbReference>
<dbReference type="Gene3D" id="3.40.50.720">
    <property type="entry name" value="NAD(P)-binding Rossmann-like Domain"/>
    <property type="match status" value="1"/>
</dbReference>
<dbReference type="GO" id="GO:0051287">
    <property type="term" value="F:NAD binding"/>
    <property type="evidence" value="ECO:0007669"/>
    <property type="project" value="InterPro"/>
</dbReference>
<protein>
    <recommendedName>
        <fullName evidence="8">Malic enzyme</fullName>
    </recommendedName>
</protein>
<dbReference type="RefSeq" id="XP_028137943.1">
    <property type="nucleotide sequence ID" value="XM_028282142.1"/>
</dbReference>
<evidence type="ECO:0000256" key="7">
    <source>
        <dbReference type="PIRSR" id="PIRSR000106-3"/>
    </source>
</evidence>
<keyword evidence="4 8" id="KW-0560">Oxidoreductase</keyword>
<dbReference type="PRINTS" id="PR00072">
    <property type="entry name" value="MALOXRDTASE"/>
</dbReference>
<dbReference type="GO" id="GO:0004473">
    <property type="term" value="F:malate dehydrogenase (decarboxylating) (NADP+) activity"/>
    <property type="evidence" value="ECO:0007669"/>
    <property type="project" value="TreeGrafter"/>
</dbReference>
<feature type="active site" description="Proton donor" evidence="5">
    <location>
        <position position="195"/>
    </location>
</feature>
<evidence type="ECO:0000259" key="9">
    <source>
        <dbReference type="SMART" id="SM00919"/>
    </source>
</evidence>
<evidence type="ECO:0000256" key="3">
    <source>
        <dbReference type="ARBA" id="ARBA00022723"/>
    </source>
</evidence>
<dbReference type="OrthoDB" id="5365701at2759"/>
<comment type="cofactor">
    <cofactor evidence="1">
        <name>Mn(2+)</name>
        <dbReference type="ChEBI" id="CHEBI:29035"/>
    </cofactor>
</comment>
<feature type="binding site" evidence="6">
    <location>
        <position position="248"/>
    </location>
    <ligand>
        <name>(S)-malate</name>
        <dbReference type="ChEBI" id="CHEBI:15589"/>
    </ligand>
</feature>
<feature type="active site" description="Proton acceptor" evidence="5">
    <location>
        <position position="266"/>
    </location>
</feature>
<dbReference type="InterPro" id="IPR037062">
    <property type="entry name" value="Malic_N_dom_sf"/>
</dbReference>
<dbReference type="GO" id="GO:0005739">
    <property type="term" value="C:mitochondrion"/>
    <property type="evidence" value="ECO:0007669"/>
    <property type="project" value="TreeGrafter"/>
</dbReference>
<dbReference type="PROSITE" id="PS00331">
    <property type="entry name" value="MALIC_ENZYMES"/>
    <property type="match status" value="1"/>
</dbReference>
<dbReference type="KEGG" id="dvv:114332353"/>
<evidence type="ECO:0000256" key="1">
    <source>
        <dbReference type="ARBA" id="ARBA00001936"/>
    </source>
</evidence>
<dbReference type="FunFam" id="3.40.50.720:FF:000060">
    <property type="entry name" value="Malic enzyme"/>
    <property type="match status" value="1"/>
</dbReference>
<dbReference type="CDD" id="cd05312">
    <property type="entry name" value="NAD_bind_1_malic_enz"/>
    <property type="match status" value="1"/>
</dbReference>
<feature type="binding site" evidence="6">
    <location>
        <position position="501"/>
    </location>
    <ligand>
        <name>(S)-malate</name>
        <dbReference type="ChEBI" id="CHEBI:15589"/>
    </ligand>
</feature>
<accession>A0A6P7FYQ0</accession>
<feature type="binding site" evidence="6">
    <location>
        <position position="545"/>
    </location>
    <ligand>
        <name>(S)-malate</name>
        <dbReference type="ChEBI" id="CHEBI:15589"/>
    </ligand>
</feature>
<comment type="cofactor">
    <cofactor evidence="7">
        <name>Mg(2+)</name>
        <dbReference type="ChEBI" id="CHEBI:18420"/>
    </cofactor>
    <cofactor evidence="7">
        <name>Mn(2+)</name>
        <dbReference type="ChEBI" id="CHEBI:29035"/>
    </cofactor>
    <text evidence="7">Divalent metal cations. Prefers magnesium or manganese.</text>
</comment>
<evidence type="ECO:0000313" key="13">
    <source>
        <dbReference type="RefSeq" id="XP_028137943.1"/>
    </source>
</evidence>
<feature type="binding site" evidence="7">
    <location>
        <position position="338"/>
    </location>
    <ligand>
        <name>a divalent metal cation</name>
        <dbReference type="ChEBI" id="CHEBI:60240"/>
    </ligand>
</feature>
<evidence type="ECO:0000256" key="6">
    <source>
        <dbReference type="PIRSR" id="PIRSR000106-2"/>
    </source>
</evidence>
<dbReference type="SMART" id="SM01274">
    <property type="entry name" value="malic"/>
    <property type="match status" value="1"/>
</dbReference>
<keyword evidence="3 7" id="KW-0479">Metal-binding</keyword>
<comment type="similarity">
    <text evidence="2 8">Belongs to the malic enzymes family.</text>
</comment>
<dbReference type="FunFam" id="3.40.50.10380:FF:000004">
    <property type="entry name" value="Malic enzyme"/>
    <property type="match status" value="1"/>
</dbReference>
<dbReference type="SUPFAM" id="SSF53223">
    <property type="entry name" value="Aminoacid dehydrogenase-like, N-terminal domain"/>
    <property type="match status" value="1"/>
</dbReference>
<evidence type="ECO:0000256" key="4">
    <source>
        <dbReference type="ARBA" id="ARBA00023002"/>
    </source>
</evidence>
<dbReference type="GeneID" id="114332353"/>
<evidence type="ECO:0000256" key="5">
    <source>
        <dbReference type="PIRSR" id="PIRSR000106-1"/>
    </source>
</evidence>
<feature type="domain" description="Malic enzyme N-terminal" evidence="10">
    <location>
        <begin position="172"/>
        <end position="353"/>
    </location>
</feature>
<dbReference type="Gene3D" id="3.40.50.10380">
    <property type="entry name" value="Malic enzyme, N-terminal domain"/>
    <property type="match status" value="1"/>
</dbReference>
<evidence type="ECO:0000259" key="10">
    <source>
        <dbReference type="SMART" id="SM01274"/>
    </source>
</evidence>
<dbReference type="Pfam" id="PF03949">
    <property type="entry name" value="Malic_M"/>
    <property type="match status" value="1"/>
</dbReference>
<dbReference type="SMART" id="SM00919">
    <property type="entry name" value="Malic_M"/>
    <property type="match status" value="1"/>
</dbReference>
<dbReference type="InterPro" id="IPR046346">
    <property type="entry name" value="Aminoacid_DH-like_N_sf"/>
</dbReference>
<dbReference type="PANTHER" id="PTHR23406:SF90">
    <property type="entry name" value="MALIC ENZYME-RELATED"/>
    <property type="match status" value="1"/>
</dbReference>
<reference evidence="13" key="1">
    <citation type="submission" date="2025-04" db="UniProtKB">
        <authorList>
            <consortium name="RefSeq"/>
        </authorList>
    </citation>
    <scope>IDENTIFICATION</scope>
    <source>
        <tissue evidence="13">Whole insect</tissue>
    </source>
</reference>
<evidence type="ECO:0000313" key="11">
    <source>
        <dbReference type="EnsemblMetazoa" id="XP_028137943.1"/>
    </source>
</evidence>
<reference evidence="11" key="2">
    <citation type="submission" date="2025-05" db="UniProtKB">
        <authorList>
            <consortium name="EnsemblMetazoa"/>
        </authorList>
    </citation>
    <scope>IDENTIFICATION</scope>
</reference>
<feature type="domain" description="Malic enzyme NAD-binding" evidence="9">
    <location>
        <begin position="363"/>
        <end position="614"/>
    </location>
</feature>
<dbReference type="NCBIfam" id="NF010052">
    <property type="entry name" value="PRK13529.1"/>
    <property type="match status" value="1"/>
</dbReference>
<sequence length="662" mass="74821">MFLNRILVPTVNRLFQKFTPKMPNMLKVVQTCRPRSSFSGLRGGMALFEQMLKLEDVNCCRTLTQQRRCMSKRSHHHKGSGRAVPEKDHIGIWGNNHGDHCFPSMESGIDRLKNPGLNKDLAFTLIERQLLGINGLLPPMVKTQEEQIQNVRTNLNRFKDPLNKYLWLMDLLGRNEKLFFATVRKYVVDYLPILYTPTVGAACQNWSWVYRRPRGVYITIHDKGHVYEILKNWPEYDVRAIVFTDGERILGLGDQGAAGMGIPIGKLGLYTALAGIKPHQCLPVTIDAGTNNEKHLKDPLYLGLREKRHRGKEYDDLIDEFMEAAVERWGQNVLLQFEDFGNSNAFRFWEKYRNKYCTFNDDIQGTASVVVAGLIAAMKLTGNKITDHTLVFQGAGEANIGIAELCVYLMCKSGMAEEEALKKIWMVDSQGLIVKGRDKIVGHKKKFAQDHDPIKQLSEVVKKIKPSILIGAAAVPGAFTTEIIHEMAKNNKRPIIFALSNPTPKAECTPEQAIKETKGSVIYASGSPFPPVQYEGKTFHTGQANNSYVFPGIALSAVTGGILHFTDEHFYVTAQTLADLVKEEDLKVGRVYPPLETILEVSVKIATKLVEYSYEQCIASVYPEPRDKEAFIRAQMYCTDYEPVYPCPYDYPKEKEVKNKKC</sequence>
<dbReference type="InterPro" id="IPR001891">
    <property type="entry name" value="Malic_OxRdtase"/>
</dbReference>
<name>A0A6P7FYQ0_DIAVI</name>
<evidence type="ECO:0000256" key="2">
    <source>
        <dbReference type="ARBA" id="ARBA00008785"/>
    </source>
</evidence>
<dbReference type="EnsemblMetazoa" id="XM_028282142.2">
    <property type="protein sequence ID" value="XP_028137943.1"/>
    <property type="gene ID" value="LOC114332353"/>
</dbReference>